<dbReference type="InterPro" id="IPR027417">
    <property type="entry name" value="P-loop_NTPase"/>
</dbReference>
<dbReference type="Pfam" id="PF12796">
    <property type="entry name" value="Ank_2"/>
    <property type="match status" value="1"/>
</dbReference>
<dbReference type="SUPFAM" id="SSF52540">
    <property type="entry name" value="P-loop containing nucleoside triphosphate hydrolases"/>
    <property type="match status" value="1"/>
</dbReference>
<dbReference type="InterPro" id="IPR036770">
    <property type="entry name" value="Ankyrin_rpt-contain_sf"/>
</dbReference>
<dbReference type="Proteomes" id="UP000053820">
    <property type="component" value="Unassembled WGS sequence"/>
</dbReference>
<organism evidence="5 6">
    <name type="scientific">Hydnomerulius pinastri MD-312</name>
    <dbReference type="NCBI Taxonomy" id="994086"/>
    <lineage>
        <taxon>Eukaryota</taxon>
        <taxon>Fungi</taxon>
        <taxon>Dikarya</taxon>
        <taxon>Basidiomycota</taxon>
        <taxon>Agaricomycotina</taxon>
        <taxon>Agaricomycetes</taxon>
        <taxon>Agaricomycetidae</taxon>
        <taxon>Boletales</taxon>
        <taxon>Boletales incertae sedis</taxon>
        <taxon>Leucogyrophana</taxon>
    </lineage>
</organism>
<keyword evidence="6" id="KW-1185">Reference proteome</keyword>
<feature type="non-terminal residue" evidence="5">
    <location>
        <position position="1"/>
    </location>
</feature>
<dbReference type="PROSITE" id="PS50297">
    <property type="entry name" value="ANK_REP_REGION"/>
    <property type="match status" value="1"/>
</dbReference>
<dbReference type="InterPro" id="IPR054471">
    <property type="entry name" value="GPIID_WHD"/>
</dbReference>
<dbReference type="PROSITE" id="PS50088">
    <property type="entry name" value="ANK_REPEAT"/>
    <property type="match status" value="2"/>
</dbReference>
<dbReference type="PANTHER" id="PTHR10039">
    <property type="entry name" value="AMELOGENIN"/>
    <property type="match status" value="1"/>
</dbReference>
<evidence type="ECO:0000313" key="5">
    <source>
        <dbReference type="EMBL" id="KIJ63621.1"/>
    </source>
</evidence>
<dbReference type="Pfam" id="PF24883">
    <property type="entry name" value="NPHP3_N"/>
    <property type="match status" value="1"/>
</dbReference>
<feature type="repeat" description="ANK" evidence="2">
    <location>
        <begin position="917"/>
        <end position="944"/>
    </location>
</feature>
<evidence type="ECO:0000256" key="2">
    <source>
        <dbReference type="PROSITE-ProRule" id="PRU00023"/>
    </source>
</evidence>
<keyword evidence="1" id="KW-0677">Repeat</keyword>
<dbReference type="InterPro" id="IPR002110">
    <property type="entry name" value="Ankyrin_rpt"/>
</dbReference>
<reference evidence="5 6" key="1">
    <citation type="submission" date="2014-04" db="EMBL/GenBank/DDBJ databases">
        <title>Evolutionary Origins and Diversification of the Mycorrhizal Mutualists.</title>
        <authorList>
            <consortium name="DOE Joint Genome Institute"/>
            <consortium name="Mycorrhizal Genomics Consortium"/>
            <person name="Kohler A."/>
            <person name="Kuo A."/>
            <person name="Nagy L.G."/>
            <person name="Floudas D."/>
            <person name="Copeland A."/>
            <person name="Barry K.W."/>
            <person name="Cichocki N."/>
            <person name="Veneault-Fourrey C."/>
            <person name="LaButti K."/>
            <person name="Lindquist E.A."/>
            <person name="Lipzen A."/>
            <person name="Lundell T."/>
            <person name="Morin E."/>
            <person name="Murat C."/>
            <person name="Riley R."/>
            <person name="Ohm R."/>
            <person name="Sun H."/>
            <person name="Tunlid A."/>
            <person name="Henrissat B."/>
            <person name="Grigoriev I.V."/>
            <person name="Hibbett D.S."/>
            <person name="Martin F."/>
        </authorList>
    </citation>
    <scope>NUCLEOTIDE SEQUENCE [LARGE SCALE GENOMIC DNA]</scope>
    <source>
        <strain evidence="5 6">MD-312</strain>
    </source>
</reference>
<accession>A0A0C9WE55</accession>
<name>A0A0C9WE55_9AGAM</name>
<dbReference type="EMBL" id="KN839850">
    <property type="protein sequence ID" value="KIJ63621.1"/>
    <property type="molecule type" value="Genomic_DNA"/>
</dbReference>
<proteinExistence type="predicted"/>
<feature type="domain" description="GPI inositol-deacylase winged helix" evidence="3">
    <location>
        <begin position="460"/>
        <end position="543"/>
    </location>
</feature>
<evidence type="ECO:0000313" key="6">
    <source>
        <dbReference type="Proteomes" id="UP000053820"/>
    </source>
</evidence>
<evidence type="ECO:0000259" key="3">
    <source>
        <dbReference type="Pfam" id="PF22939"/>
    </source>
</evidence>
<feature type="repeat" description="ANK" evidence="2">
    <location>
        <begin position="881"/>
        <end position="916"/>
    </location>
</feature>
<dbReference type="Gene3D" id="3.40.50.300">
    <property type="entry name" value="P-loop containing nucleotide triphosphate hydrolases"/>
    <property type="match status" value="1"/>
</dbReference>
<dbReference type="Gene3D" id="1.25.40.20">
    <property type="entry name" value="Ankyrin repeat-containing domain"/>
    <property type="match status" value="1"/>
</dbReference>
<dbReference type="Pfam" id="PF22939">
    <property type="entry name" value="WHD_GPIID"/>
    <property type="match status" value="1"/>
</dbReference>
<dbReference type="OrthoDB" id="3036502at2759"/>
<sequence length="954" mass="107738">MDSPSTTTTVSEFIQAAARAFNILDKYCVANIAITKRTHKQITDDVELILDAANVVDGIAKKHPRSPRPQTQQTILDEWSKTDGSPAQCKKALDELLSWLEGEVPPENPRKFVLAAGEKKVTAALFAFDPHMPYFRNIVPTHRLNPAHNPITAEQRESLKAVLSWFDAVDCTVKHEFTVKQRQKTTGDWLFDEKLYCNWRSGITKFLWLNGKPGAGKSVLASAVVDNLSRNLEHNETLAYFYCDFRNSRCTSAMEVLRSLTAQLLRQAKTNWLPSFSELVKRKDRGAGPPADVDILSDLLRSAAKLHSRPIVVVDALDECDDLRELLRALVGLNDGHCRFFVTSRMAISINEAFTDLPSISLNDYGWAAHKDMEFHIRTELESRDRLKTLKEDLKKEIRDRLIQKADGMFRWVQCQLDRLNDCRSPGNIRDVLNTLPSTLYETYERILSAIDATEFDSGIARRTLMWLVTALRPLRLSSLAQALTIDSATLKWNPDIAPMCATDILVICRSLVIYDEESKIVSLSHYSVKEYLTSAVGTDSKYFVDHPSANLELASVSIQSLILVGHQPKDVDRHMIIYSLESGFLHLAHCAPKENESLLRLLFTLQHQIPSIRRRMKDESSFLLRWSRDSHDWYSHIEIPQLALYVAIRFGHLSLIQHYLDHHPVQATETDNPLIHAARFRDVPYLQMFLDAGLDINMQAQCYPSQFNELRLLPLTAALWERKNEHIEEVISFLLARGSRVPEDVIHTALTRNEPLHKPRVIRVLLDHGADAQCLADGGRNPLHSLLYAEYPCPVDCLEISRMLVEAGCDPMAPDIKGLSPLRLAIRAGQELVVQWLLVERNVQLPPCAILDAVHHHKVTLTMLHLLVKQGADADVRDHEGNTALHLLLDYSRSVPTEVMGLLVEAGCAIDSRNNDGRTPMHLAARYGNSSAVEFLINEGAQLPDDIIYCVAQ</sequence>
<keyword evidence="2" id="KW-0040">ANK repeat</keyword>
<dbReference type="HOGENOM" id="CLU_005181_0_0_1"/>
<evidence type="ECO:0000256" key="1">
    <source>
        <dbReference type="ARBA" id="ARBA00022737"/>
    </source>
</evidence>
<dbReference type="SUPFAM" id="SSF48403">
    <property type="entry name" value="Ankyrin repeat"/>
    <property type="match status" value="1"/>
</dbReference>
<evidence type="ECO:0000259" key="4">
    <source>
        <dbReference type="Pfam" id="PF24883"/>
    </source>
</evidence>
<feature type="domain" description="Nephrocystin 3-like N-terminal" evidence="4">
    <location>
        <begin position="186"/>
        <end position="345"/>
    </location>
</feature>
<dbReference type="SMART" id="SM00248">
    <property type="entry name" value="ANK"/>
    <property type="match status" value="5"/>
</dbReference>
<dbReference type="InterPro" id="IPR056884">
    <property type="entry name" value="NPHP3-like_N"/>
</dbReference>
<gene>
    <name evidence="5" type="ORF">HYDPIDRAFT_41029</name>
</gene>
<dbReference type="AlphaFoldDB" id="A0A0C9WE55"/>
<evidence type="ECO:0008006" key="7">
    <source>
        <dbReference type="Google" id="ProtNLM"/>
    </source>
</evidence>
<protein>
    <recommendedName>
        <fullName evidence="7">NACHT domain-containing protein</fullName>
    </recommendedName>
</protein>
<dbReference type="PANTHER" id="PTHR10039:SF16">
    <property type="entry name" value="GPI INOSITOL-DEACYLASE"/>
    <property type="match status" value="1"/>
</dbReference>